<evidence type="ECO:0000256" key="2">
    <source>
        <dbReference type="ARBA" id="ARBA00022679"/>
    </source>
</evidence>
<sequence>MILGIGVDTVEIARFERTIERTPRLRARLFTGAERGRPVRSLAARFAAKEALIKALGGSDGLRWHDMEIERTDDRAPSFVRTGPLLAVLERRRAALPHVSMTHDGGFATAFVVVEERTTGATR</sequence>
<evidence type="ECO:0000256" key="6">
    <source>
        <dbReference type="ARBA" id="ARBA00023098"/>
    </source>
</evidence>
<feature type="binding site" evidence="8">
    <location>
        <position position="8"/>
    </location>
    <ligand>
        <name>Mg(2+)</name>
        <dbReference type="ChEBI" id="CHEBI:18420"/>
    </ligand>
</feature>
<comment type="function">
    <text evidence="8">Transfers the 4'-phosphopantetheine moiety from coenzyme A to a Ser of acyl-carrier-protein.</text>
</comment>
<dbReference type="NCBIfam" id="TIGR00556">
    <property type="entry name" value="pantethn_trn"/>
    <property type="match status" value="1"/>
</dbReference>
<keyword evidence="7 8" id="KW-0275">Fatty acid biosynthesis</keyword>
<comment type="cofactor">
    <cofactor evidence="8">
        <name>Mg(2+)</name>
        <dbReference type="ChEBI" id="CHEBI:18420"/>
    </cofactor>
</comment>
<organism evidence="10 11">
    <name type="scientific">Leucobacter alluvii</name>
    <dbReference type="NCBI Taxonomy" id="340321"/>
    <lineage>
        <taxon>Bacteria</taxon>
        <taxon>Bacillati</taxon>
        <taxon>Actinomycetota</taxon>
        <taxon>Actinomycetes</taxon>
        <taxon>Micrococcales</taxon>
        <taxon>Microbacteriaceae</taxon>
        <taxon>Leucobacter</taxon>
    </lineage>
</organism>
<feature type="domain" description="4'-phosphopantetheinyl transferase" evidence="9">
    <location>
        <begin position="4"/>
        <end position="82"/>
    </location>
</feature>
<evidence type="ECO:0000313" key="11">
    <source>
        <dbReference type="Proteomes" id="UP001501084"/>
    </source>
</evidence>
<accession>A0ABN3B731</accession>
<comment type="catalytic activity">
    <reaction evidence="8">
        <text>apo-[ACP] + CoA = holo-[ACP] + adenosine 3',5'-bisphosphate + H(+)</text>
        <dbReference type="Rhea" id="RHEA:12068"/>
        <dbReference type="Rhea" id="RHEA-COMP:9685"/>
        <dbReference type="Rhea" id="RHEA-COMP:9690"/>
        <dbReference type="ChEBI" id="CHEBI:15378"/>
        <dbReference type="ChEBI" id="CHEBI:29999"/>
        <dbReference type="ChEBI" id="CHEBI:57287"/>
        <dbReference type="ChEBI" id="CHEBI:58343"/>
        <dbReference type="ChEBI" id="CHEBI:64479"/>
        <dbReference type="EC" id="2.7.8.7"/>
    </reaction>
</comment>
<dbReference type="Gene3D" id="3.90.470.20">
    <property type="entry name" value="4'-phosphopantetheinyl transferase domain"/>
    <property type="match status" value="1"/>
</dbReference>
<keyword evidence="4 8" id="KW-0276">Fatty acid metabolism</keyword>
<comment type="caution">
    <text evidence="10">The sequence shown here is derived from an EMBL/GenBank/DDBJ whole genome shotgun (WGS) entry which is preliminary data.</text>
</comment>
<dbReference type="Pfam" id="PF01648">
    <property type="entry name" value="ACPS"/>
    <property type="match status" value="1"/>
</dbReference>
<keyword evidence="11" id="KW-1185">Reference proteome</keyword>
<dbReference type="InterPro" id="IPR002582">
    <property type="entry name" value="ACPS"/>
</dbReference>
<feature type="binding site" evidence="8">
    <location>
        <position position="50"/>
    </location>
    <ligand>
        <name>Mg(2+)</name>
        <dbReference type="ChEBI" id="CHEBI:18420"/>
    </ligand>
</feature>
<dbReference type="InterPro" id="IPR008278">
    <property type="entry name" value="4-PPantetheinyl_Trfase_dom"/>
</dbReference>
<evidence type="ECO:0000313" key="10">
    <source>
        <dbReference type="EMBL" id="GAA2189555.1"/>
    </source>
</evidence>
<dbReference type="NCBIfam" id="TIGR00516">
    <property type="entry name" value="acpS"/>
    <property type="match status" value="1"/>
</dbReference>
<keyword evidence="8" id="KW-0963">Cytoplasm</keyword>
<reference evidence="10 11" key="1">
    <citation type="journal article" date="2019" name="Int. J. Syst. Evol. Microbiol.">
        <title>The Global Catalogue of Microorganisms (GCM) 10K type strain sequencing project: providing services to taxonomists for standard genome sequencing and annotation.</title>
        <authorList>
            <consortium name="The Broad Institute Genomics Platform"/>
            <consortium name="The Broad Institute Genome Sequencing Center for Infectious Disease"/>
            <person name="Wu L."/>
            <person name="Ma J."/>
        </authorList>
    </citation>
    <scope>NUCLEOTIDE SEQUENCE [LARGE SCALE GENOMIC DNA]</scope>
    <source>
        <strain evidence="10 11">JCM 14919</strain>
    </source>
</reference>
<dbReference type="SUPFAM" id="SSF56214">
    <property type="entry name" value="4'-phosphopantetheinyl transferase"/>
    <property type="match status" value="1"/>
</dbReference>
<keyword evidence="6 8" id="KW-0443">Lipid metabolism</keyword>
<dbReference type="EC" id="2.7.8.7" evidence="8"/>
<keyword evidence="5 8" id="KW-0460">Magnesium</keyword>
<evidence type="ECO:0000259" key="9">
    <source>
        <dbReference type="Pfam" id="PF01648"/>
    </source>
</evidence>
<keyword evidence="1 8" id="KW-0444">Lipid biosynthesis</keyword>
<dbReference type="EMBL" id="BAAAOP010000012">
    <property type="protein sequence ID" value="GAA2189555.1"/>
    <property type="molecule type" value="Genomic_DNA"/>
</dbReference>
<evidence type="ECO:0000256" key="4">
    <source>
        <dbReference type="ARBA" id="ARBA00022832"/>
    </source>
</evidence>
<proteinExistence type="inferred from homology"/>
<keyword evidence="3 8" id="KW-0479">Metal-binding</keyword>
<comment type="subcellular location">
    <subcellularLocation>
        <location evidence="8">Cytoplasm</location>
    </subcellularLocation>
</comment>
<evidence type="ECO:0000256" key="3">
    <source>
        <dbReference type="ARBA" id="ARBA00022723"/>
    </source>
</evidence>
<dbReference type="InterPro" id="IPR037143">
    <property type="entry name" value="4-PPantetheinyl_Trfase_dom_sf"/>
</dbReference>
<evidence type="ECO:0000256" key="5">
    <source>
        <dbReference type="ARBA" id="ARBA00022842"/>
    </source>
</evidence>
<evidence type="ECO:0000256" key="7">
    <source>
        <dbReference type="ARBA" id="ARBA00023160"/>
    </source>
</evidence>
<dbReference type="NCBIfam" id="NF000832">
    <property type="entry name" value="PRK00070.3-2"/>
    <property type="match status" value="1"/>
</dbReference>
<dbReference type="HAMAP" id="MF_00101">
    <property type="entry name" value="AcpS"/>
    <property type="match status" value="1"/>
</dbReference>
<dbReference type="RefSeq" id="WP_346058413.1">
    <property type="nucleotide sequence ID" value="NZ_BAAAOP010000012.1"/>
</dbReference>
<evidence type="ECO:0000256" key="1">
    <source>
        <dbReference type="ARBA" id="ARBA00022516"/>
    </source>
</evidence>
<gene>
    <name evidence="8" type="primary">acpS</name>
    <name evidence="10" type="ORF">GCM10009786_23130</name>
</gene>
<protein>
    <recommendedName>
        <fullName evidence="8">Holo-[acyl-carrier-protein] synthase</fullName>
        <shortName evidence="8">Holo-ACP synthase</shortName>
        <ecNumber evidence="8">2.7.8.7</ecNumber>
    </recommendedName>
    <alternativeName>
        <fullName evidence="8">4'-phosphopantetheinyl transferase AcpS</fullName>
    </alternativeName>
</protein>
<dbReference type="InterPro" id="IPR004568">
    <property type="entry name" value="Ppantetheine-prot_Trfase_dom"/>
</dbReference>
<comment type="similarity">
    <text evidence="8">Belongs to the P-Pant transferase superfamily. AcpS family.</text>
</comment>
<dbReference type="Proteomes" id="UP001501084">
    <property type="component" value="Unassembled WGS sequence"/>
</dbReference>
<keyword evidence="2 8" id="KW-0808">Transferase</keyword>
<evidence type="ECO:0000256" key="8">
    <source>
        <dbReference type="HAMAP-Rule" id="MF_00101"/>
    </source>
</evidence>
<name>A0ABN3B731_9MICO</name>